<protein>
    <submittedName>
        <fullName evidence="1">Uncharacterized protein</fullName>
    </submittedName>
</protein>
<evidence type="ECO:0000313" key="1">
    <source>
        <dbReference type="EMBL" id="KAJ3991903.1"/>
    </source>
</evidence>
<keyword evidence="2" id="KW-1185">Reference proteome</keyword>
<organism evidence="1 2">
    <name type="scientific">Lentinula boryana</name>
    <dbReference type="NCBI Taxonomy" id="40481"/>
    <lineage>
        <taxon>Eukaryota</taxon>
        <taxon>Fungi</taxon>
        <taxon>Dikarya</taxon>
        <taxon>Basidiomycota</taxon>
        <taxon>Agaricomycotina</taxon>
        <taxon>Agaricomycetes</taxon>
        <taxon>Agaricomycetidae</taxon>
        <taxon>Agaricales</taxon>
        <taxon>Marasmiineae</taxon>
        <taxon>Omphalotaceae</taxon>
        <taxon>Lentinula</taxon>
    </lineage>
</organism>
<proteinExistence type="predicted"/>
<sequence length="61" mass="6948">TITLTFENVLHAPNIMSDLISVGRLDQLGYQVLFGNGRMRFFSPRGVHFLTGYGTGRLYWI</sequence>
<reference evidence="1" key="1">
    <citation type="submission" date="2022-08" db="EMBL/GenBank/DDBJ databases">
        <authorList>
            <consortium name="DOE Joint Genome Institute"/>
            <person name="Min B."/>
            <person name="Riley R."/>
            <person name="Sierra-Patev S."/>
            <person name="Naranjo-Ortiz M."/>
            <person name="Looney B."/>
            <person name="Konkel Z."/>
            <person name="Slot J.C."/>
            <person name="Sakamoto Y."/>
            <person name="Steenwyk J.L."/>
            <person name="Rokas A."/>
            <person name="Carro J."/>
            <person name="Camarero S."/>
            <person name="Ferreira P."/>
            <person name="Molpeceres G."/>
            <person name="Ruiz-Duenas F.J."/>
            <person name="Serrano A."/>
            <person name="Henrissat B."/>
            <person name="Drula E."/>
            <person name="Hughes K.W."/>
            <person name="Mata J.L."/>
            <person name="Ishikawa N.K."/>
            <person name="Vargas-Isla R."/>
            <person name="Ushijima S."/>
            <person name="Smith C.A."/>
            <person name="Ahrendt S."/>
            <person name="Andreopoulos W."/>
            <person name="He G."/>
            <person name="Labutti K."/>
            <person name="Lipzen A."/>
            <person name="Ng V."/>
            <person name="Sandor L."/>
            <person name="Barry K."/>
            <person name="Martinez A.T."/>
            <person name="Xiao Y."/>
            <person name="Gibbons J.G."/>
            <person name="Terashima K."/>
            <person name="Hibbett D.S."/>
            <person name="Grigoriev I.V."/>
        </authorList>
    </citation>
    <scope>NUCLEOTIDE SEQUENCE</scope>
    <source>
        <strain evidence="1">TFB10827</strain>
    </source>
</reference>
<evidence type="ECO:0000313" key="2">
    <source>
        <dbReference type="Proteomes" id="UP001163828"/>
    </source>
</evidence>
<dbReference type="Proteomes" id="UP001163828">
    <property type="component" value="Unassembled WGS sequence"/>
</dbReference>
<dbReference type="EMBL" id="MU790932">
    <property type="protein sequence ID" value="KAJ3991903.1"/>
    <property type="molecule type" value="Genomic_DNA"/>
</dbReference>
<gene>
    <name evidence="1" type="ORF">F5050DRAFT_1548372</name>
</gene>
<accession>A0ABQ8PZI8</accession>
<comment type="caution">
    <text evidence="1">The sequence shown here is derived from an EMBL/GenBank/DDBJ whole genome shotgun (WGS) entry which is preliminary data.</text>
</comment>
<feature type="non-terminal residue" evidence="1">
    <location>
        <position position="61"/>
    </location>
</feature>
<name>A0ABQ8PZI8_9AGAR</name>
<feature type="non-terminal residue" evidence="1">
    <location>
        <position position="1"/>
    </location>
</feature>